<dbReference type="InterPro" id="IPR001296">
    <property type="entry name" value="Glyco_trans_1"/>
</dbReference>
<dbReference type="Gene3D" id="3.40.50.2000">
    <property type="entry name" value="Glycogen Phosphorylase B"/>
    <property type="match status" value="2"/>
</dbReference>
<feature type="domain" description="Glycosyltransferase subfamily 4-like N-terminal" evidence="2">
    <location>
        <begin position="16"/>
        <end position="172"/>
    </location>
</feature>
<dbReference type="PANTHER" id="PTHR12526:SF630">
    <property type="entry name" value="GLYCOSYLTRANSFERASE"/>
    <property type="match status" value="1"/>
</dbReference>
<proteinExistence type="predicted"/>
<reference evidence="3" key="1">
    <citation type="submission" date="2020-05" db="EMBL/GenBank/DDBJ databases">
        <authorList>
            <person name="Chiriac C."/>
            <person name="Salcher M."/>
            <person name="Ghai R."/>
            <person name="Kavagutti S V."/>
        </authorList>
    </citation>
    <scope>NUCLEOTIDE SEQUENCE</scope>
</reference>
<protein>
    <submittedName>
        <fullName evidence="3">Unannotated protein</fullName>
    </submittedName>
</protein>
<dbReference type="EMBL" id="CAEZUA010000120">
    <property type="protein sequence ID" value="CAB4597989.1"/>
    <property type="molecule type" value="Genomic_DNA"/>
</dbReference>
<name>A0A6J6GDR0_9ZZZZ</name>
<dbReference type="Pfam" id="PF00534">
    <property type="entry name" value="Glycos_transf_1"/>
    <property type="match status" value="1"/>
</dbReference>
<dbReference type="CDD" id="cd03808">
    <property type="entry name" value="GT4_CapM-like"/>
    <property type="match status" value="1"/>
</dbReference>
<dbReference type="InterPro" id="IPR028098">
    <property type="entry name" value="Glyco_trans_4-like_N"/>
</dbReference>
<evidence type="ECO:0000313" key="3">
    <source>
        <dbReference type="EMBL" id="CAB4597989.1"/>
    </source>
</evidence>
<gene>
    <name evidence="3" type="ORF">UFOPK1773_01217</name>
</gene>
<accession>A0A6J6GDR0</accession>
<evidence type="ECO:0000259" key="1">
    <source>
        <dbReference type="Pfam" id="PF00534"/>
    </source>
</evidence>
<dbReference type="AlphaFoldDB" id="A0A6J6GDR0"/>
<dbReference type="SUPFAM" id="SSF53756">
    <property type="entry name" value="UDP-Glycosyltransferase/glycogen phosphorylase"/>
    <property type="match status" value="1"/>
</dbReference>
<sequence>MAKRIKVMEIIARMNVGGPAVIVAELMRGIDPNKFEVLLVTGYCDETEADYLDTVATDIKATRIEGLGRSLSLKQDVVSFFSLVRLIRREKPDVIHTHTAKAGVLGRLASIIAGKGAIRIHTFHGHLLHGYFGKIKTYLVIIIERILAKKTHRLVAVGTQVRDDLLRARIGRADKFVVSFPGLKLPATFNIADERKKLNLDSSTLYCTFVGRLTNIKRPDRLLDVASITKARGLNIHFLIAGDGELAKVCQERIVEEKLPVTLLGWRKDIDEILASSDMAILTSDNEGIPLTLIQASLAGLPIVATKVGSISDIVLHGETGFLTETNPTRLADAMAALVVDPGLRKRMGEAGRQRAMTQFTARTMVSSHEDLYTSTVRR</sequence>
<dbReference type="GO" id="GO:0016757">
    <property type="term" value="F:glycosyltransferase activity"/>
    <property type="evidence" value="ECO:0007669"/>
    <property type="project" value="InterPro"/>
</dbReference>
<dbReference type="Pfam" id="PF13439">
    <property type="entry name" value="Glyco_transf_4"/>
    <property type="match status" value="1"/>
</dbReference>
<organism evidence="3">
    <name type="scientific">freshwater metagenome</name>
    <dbReference type="NCBI Taxonomy" id="449393"/>
    <lineage>
        <taxon>unclassified sequences</taxon>
        <taxon>metagenomes</taxon>
        <taxon>ecological metagenomes</taxon>
    </lineage>
</organism>
<dbReference type="PANTHER" id="PTHR12526">
    <property type="entry name" value="GLYCOSYLTRANSFERASE"/>
    <property type="match status" value="1"/>
</dbReference>
<feature type="domain" description="Glycosyl transferase family 1" evidence="1">
    <location>
        <begin position="192"/>
        <end position="355"/>
    </location>
</feature>
<evidence type="ECO:0000259" key="2">
    <source>
        <dbReference type="Pfam" id="PF13439"/>
    </source>
</evidence>